<sequence length="30" mass="3583">RNCPVNESTQRTLKNFLENLKAIMQKKYSQ</sequence>
<reference evidence="1" key="1">
    <citation type="submission" date="2025-08" db="UniProtKB">
        <authorList>
            <consortium name="Ensembl"/>
        </authorList>
    </citation>
    <scope>IDENTIFICATION</scope>
</reference>
<dbReference type="GO" id="GO:0006955">
    <property type="term" value="P:immune response"/>
    <property type="evidence" value="ECO:0007669"/>
    <property type="project" value="InterPro"/>
</dbReference>
<dbReference type="SUPFAM" id="SSF47266">
    <property type="entry name" value="4-helical cytokines"/>
    <property type="match status" value="1"/>
</dbReference>
<dbReference type="AlphaFoldDB" id="A0A8C5KD59"/>
<dbReference type="InterPro" id="IPR002354">
    <property type="entry name" value="IL-4"/>
</dbReference>
<accession>A0A8C5KD59</accession>
<protein>
    <recommendedName>
        <fullName evidence="3">Interleukin-4</fullName>
    </recommendedName>
</protein>
<dbReference type="Proteomes" id="UP000694385">
    <property type="component" value="Unassembled WGS sequence"/>
</dbReference>
<reference evidence="1" key="2">
    <citation type="submission" date="2025-09" db="UniProtKB">
        <authorList>
            <consortium name="Ensembl"/>
        </authorList>
    </citation>
    <scope>IDENTIFICATION</scope>
</reference>
<dbReference type="Pfam" id="PF00727">
    <property type="entry name" value="IL4"/>
    <property type="match status" value="1"/>
</dbReference>
<dbReference type="PRINTS" id="PR00431">
    <property type="entry name" value="INTERLEUKIN4"/>
</dbReference>
<evidence type="ECO:0000313" key="1">
    <source>
        <dbReference type="Ensembl" id="ENSJJAP00000008336.1"/>
    </source>
</evidence>
<dbReference type="GeneTree" id="ENSGT01020000232637"/>
<dbReference type="GO" id="GO:0005136">
    <property type="term" value="F:interleukin-4 receptor binding"/>
    <property type="evidence" value="ECO:0007669"/>
    <property type="project" value="InterPro"/>
</dbReference>
<dbReference type="Ensembl" id="ENSJJAT00000014762.1">
    <property type="protein sequence ID" value="ENSJJAP00000008336.1"/>
    <property type="gene ID" value="ENSJJAG00000012514.1"/>
</dbReference>
<organism evidence="1 2">
    <name type="scientific">Jaculus jaculus</name>
    <name type="common">Lesser Egyptian jerboa</name>
    <dbReference type="NCBI Taxonomy" id="51337"/>
    <lineage>
        <taxon>Eukaryota</taxon>
        <taxon>Metazoa</taxon>
        <taxon>Chordata</taxon>
        <taxon>Craniata</taxon>
        <taxon>Vertebrata</taxon>
        <taxon>Euteleostomi</taxon>
        <taxon>Mammalia</taxon>
        <taxon>Eutheria</taxon>
        <taxon>Euarchontoglires</taxon>
        <taxon>Glires</taxon>
        <taxon>Rodentia</taxon>
        <taxon>Myomorpha</taxon>
        <taxon>Dipodoidea</taxon>
        <taxon>Dipodidae</taxon>
        <taxon>Dipodinae</taxon>
        <taxon>Jaculus</taxon>
    </lineage>
</organism>
<dbReference type="GO" id="GO:0008083">
    <property type="term" value="F:growth factor activity"/>
    <property type="evidence" value="ECO:0007669"/>
    <property type="project" value="InterPro"/>
</dbReference>
<dbReference type="GO" id="GO:0005576">
    <property type="term" value="C:extracellular region"/>
    <property type="evidence" value="ECO:0007669"/>
    <property type="project" value="InterPro"/>
</dbReference>
<proteinExistence type="predicted"/>
<keyword evidence="2" id="KW-1185">Reference proteome</keyword>
<evidence type="ECO:0000313" key="2">
    <source>
        <dbReference type="Proteomes" id="UP000694385"/>
    </source>
</evidence>
<dbReference type="InterPro" id="IPR009079">
    <property type="entry name" value="4_helix_cytokine-like_core"/>
</dbReference>
<dbReference type="Gene3D" id="1.20.1250.10">
    <property type="match status" value="1"/>
</dbReference>
<name>A0A8C5KD59_JACJA</name>
<gene>
    <name evidence="1" type="primary">Il4</name>
</gene>
<evidence type="ECO:0008006" key="3">
    <source>
        <dbReference type="Google" id="ProtNLM"/>
    </source>
</evidence>